<feature type="compositionally biased region" description="Low complexity" evidence="1">
    <location>
        <begin position="162"/>
        <end position="172"/>
    </location>
</feature>
<name>A0A0P7B5Q0_9HYPO</name>
<evidence type="ECO:0008006" key="4">
    <source>
        <dbReference type="Google" id="ProtNLM"/>
    </source>
</evidence>
<evidence type="ECO:0000313" key="3">
    <source>
        <dbReference type="Proteomes" id="UP000050424"/>
    </source>
</evidence>
<evidence type="ECO:0000313" key="2">
    <source>
        <dbReference type="EMBL" id="KPM44974.1"/>
    </source>
</evidence>
<sequence length="720" mass="81364">MSIFIPKRRITNKRASDKPPDKPSDNAPLPRPGNPNFMVPDAVAKKVRRLDLLWGGRGWHPPAAWFPPGCDIRQQLSDGDISNLLELSITADRHRDLFGDLTELFEPGPTGVIYENACRSFADPGTPCKPTWTSLTLIRAIQSMEQLLSSDSPNRPTIRSAPSTPTLSPSSPHKIQTESRDTKARRQGPQENLTISPKEPVTGLQSPSESPVAKPGHAEAVSNGNSSEPTTIALKTEKQLKDGDFLTQDVVRFLQENISRNNEDSVTFLDPQYFDMNTNTGLAKRFDGPDHKEIFDKVRHNKLTFSAVYHPWNRGCWTLLRIRPNNNTGRMYVSHYDPAPRDEVVSRGHRMKEVIEPWVTTNFSEWGLRWDVMDGPRNQCNTQSGVFVMMALMELLSRDCLPSSRWPFVNLRAHIRHCALQPLAGYSADTASRALVSEAYGNDGNNGQGFRGGDVLLSPPAEVTGFTEINGLIQSSVQEPTRLKRQRPGWNVSPPHGEQLDSPTKKRRQSMTPDSALATLQNRGSFYEKMLQMLKSEELSDKAMACNNVIQACEKNIETLRKREEVQKLVHVSMQRKHKNAQKREVNLSQYRDRMLGIDGQDVSQDNESDEECVLEAVEDIQECRAEVKVVLAAHVKKRTERFEETKRSLREVAADVETTRRETEEDLRVIAESKEEMAILVKCKIIKEDLETWSQAVDKMSQVKADNAVEHYHGWFKTK</sequence>
<feature type="region of interest" description="Disordered" evidence="1">
    <location>
        <begin position="477"/>
        <end position="516"/>
    </location>
</feature>
<feature type="region of interest" description="Disordered" evidence="1">
    <location>
        <begin position="147"/>
        <end position="229"/>
    </location>
</feature>
<organism evidence="2 3">
    <name type="scientific">Neonectria ditissima</name>
    <dbReference type="NCBI Taxonomy" id="78410"/>
    <lineage>
        <taxon>Eukaryota</taxon>
        <taxon>Fungi</taxon>
        <taxon>Dikarya</taxon>
        <taxon>Ascomycota</taxon>
        <taxon>Pezizomycotina</taxon>
        <taxon>Sordariomycetes</taxon>
        <taxon>Hypocreomycetidae</taxon>
        <taxon>Hypocreales</taxon>
        <taxon>Nectriaceae</taxon>
        <taxon>Neonectria</taxon>
    </lineage>
</organism>
<reference evidence="2 3" key="1">
    <citation type="submission" date="2015-09" db="EMBL/GenBank/DDBJ databases">
        <title>Draft genome of a European isolate of the apple canker pathogen Neonectria ditissima.</title>
        <authorList>
            <person name="Gomez-Cortecero A."/>
            <person name="Harrison R.J."/>
            <person name="Armitage A.D."/>
        </authorList>
    </citation>
    <scope>NUCLEOTIDE SEQUENCE [LARGE SCALE GENOMIC DNA]</scope>
    <source>
        <strain evidence="2 3">R09/05</strain>
    </source>
</reference>
<dbReference type="InterPro" id="IPR038765">
    <property type="entry name" value="Papain-like_cys_pep_sf"/>
</dbReference>
<dbReference type="SUPFAM" id="SSF54001">
    <property type="entry name" value="Cysteine proteinases"/>
    <property type="match status" value="1"/>
</dbReference>
<feature type="compositionally biased region" description="Basic residues" evidence="1">
    <location>
        <begin position="1"/>
        <end position="12"/>
    </location>
</feature>
<dbReference type="Proteomes" id="UP000050424">
    <property type="component" value="Unassembled WGS sequence"/>
</dbReference>
<dbReference type="EMBL" id="LKCW01000013">
    <property type="protein sequence ID" value="KPM44974.1"/>
    <property type="molecule type" value="Genomic_DNA"/>
</dbReference>
<feature type="compositionally biased region" description="Basic and acidic residues" evidence="1">
    <location>
        <begin position="175"/>
        <end position="184"/>
    </location>
</feature>
<dbReference type="OrthoDB" id="5087258at2759"/>
<gene>
    <name evidence="2" type="ORF">AK830_g1602</name>
</gene>
<evidence type="ECO:0000256" key="1">
    <source>
        <dbReference type="SAM" id="MobiDB-lite"/>
    </source>
</evidence>
<feature type="compositionally biased region" description="Basic and acidic residues" evidence="1">
    <location>
        <begin position="14"/>
        <end position="24"/>
    </location>
</feature>
<feature type="compositionally biased region" description="Polar residues" evidence="1">
    <location>
        <begin position="147"/>
        <end position="161"/>
    </location>
</feature>
<comment type="caution">
    <text evidence="2">The sequence shown here is derived from an EMBL/GenBank/DDBJ whole genome shotgun (WGS) entry which is preliminary data.</text>
</comment>
<proteinExistence type="predicted"/>
<keyword evidence="3" id="KW-1185">Reference proteome</keyword>
<dbReference type="AlphaFoldDB" id="A0A0P7B5Q0"/>
<protein>
    <recommendedName>
        <fullName evidence="4">Ubiquitin-like protease family profile domain-containing protein</fullName>
    </recommendedName>
</protein>
<accession>A0A0P7B5Q0</accession>
<feature type="region of interest" description="Disordered" evidence="1">
    <location>
        <begin position="1"/>
        <end position="37"/>
    </location>
</feature>
<dbReference type="Gene3D" id="3.40.395.10">
    <property type="entry name" value="Adenoviral Proteinase, Chain A"/>
    <property type="match status" value="1"/>
</dbReference>